<feature type="compositionally biased region" description="Polar residues" evidence="1">
    <location>
        <begin position="157"/>
        <end position="173"/>
    </location>
</feature>
<evidence type="ECO:0000313" key="2">
    <source>
        <dbReference type="EMBL" id="MCS3709765.1"/>
    </source>
</evidence>
<dbReference type="EMBL" id="JANUAE010000004">
    <property type="protein sequence ID" value="MCS3709765.1"/>
    <property type="molecule type" value="Genomic_DNA"/>
</dbReference>
<comment type="caution">
    <text evidence="2">The sequence shown here is derived from an EMBL/GenBank/DDBJ whole genome shotgun (WGS) entry which is preliminary data.</text>
</comment>
<evidence type="ECO:0000313" key="3">
    <source>
        <dbReference type="Proteomes" id="UP001155057"/>
    </source>
</evidence>
<sequence length="277" mass="31116">MPTGHFQIGDLSFSYEGSVEELAQCQSVMREFRQAEHRLKMAAGSDKVYLIYDQDLQGDSGAFDKLRLRSYDDEHNYTMDIGSTSENPLGIFPGLKDDKNIHVYHRKSGENWEITPDGDVVGKSRTSPKAREAGRETSSSEKDTRGSPTKNHEDQRQGSTGETRSESRGNGTRSGRAAGWSDDPNERARTIIKKAEVHPDDNTVGETEITSGELAEEIRWYAKACSRGDQYMTQVLKYFGVETVEELTIGDVRETFRLIHSKKKLQDRISRTEGKAA</sequence>
<proteinExistence type="predicted"/>
<name>A0A9X2TES1_9BACT</name>
<feature type="compositionally biased region" description="Basic and acidic residues" evidence="1">
    <location>
        <begin position="129"/>
        <end position="156"/>
    </location>
</feature>
<dbReference type="AlphaFoldDB" id="A0A9X2TES1"/>
<accession>A0A9X2TES1</accession>
<gene>
    <name evidence="2" type="ORF">GGP61_001369</name>
</gene>
<evidence type="ECO:0000256" key="1">
    <source>
        <dbReference type="SAM" id="MobiDB-lite"/>
    </source>
</evidence>
<reference evidence="2" key="1">
    <citation type="submission" date="2022-08" db="EMBL/GenBank/DDBJ databases">
        <title>Genomic Encyclopedia of Type Strains, Phase V (KMG-V): Genome sequencing to study the core and pangenomes of soil and plant-associated prokaryotes.</title>
        <authorList>
            <person name="Whitman W."/>
        </authorList>
    </citation>
    <scope>NUCLEOTIDE SEQUENCE</scope>
    <source>
        <strain evidence="2">SP3049</strain>
    </source>
</reference>
<feature type="region of interest" description="Disordered" evidence="1">
    <location>
        <begin position="111"/>
        <end position="186"/>
    </location>
</feature>
<organism evidence="2 3">
    <name type="scientific">Salinibacter ruber</name>
    <dbReference type="NCBI Taxonomy" id="146919"/>
    <lineage>
        <taxon>Bacteria</taxon>
        <taxon>Pseudomonadati</taxon>
        <taxon>Rhodothermota</taxon>
        <taxon>Rhodothermia</taxon>
        <taxon>Rhodothermales</taxon>
        <taxon>Salinibacteraceae</taxon>
        <taxon>Salinibacter</taxon>
    </lineage>
</organism>
<dbReference type="Proteomes" id="UP001155057">
    <property type="component" value="Unassembled WGS sequence"/>
</dbReference>
<protein>
    <submittedName>
        <fullName evidence="2">Uncharacterized protein</fullName>
    </submittedName>
</protein>
<dbReference type="RefSeq" id="WP_259123598.1">
    <property type="nucleotide sequence ID" value="NZ_JANTZO010000005.1"/>
</dbReference>